<keyword evidence="3 5" id="KW-0378">Hydrolase</keyword>
<protein>
    <submittedName>
        <fullName evidence="10">N-acetylglucosamine-6-phosphate deacetylase</fullName>
        <ecNumber evidence="10">3.5.1.25</ecNumber>
    </submittedName>
</protein>
<dbReference type="RefSeq" id="WP_188164941.1">
    <property type="nucleotide sequence ID" value="NZ_JACVVX010000003.1"/>
</dbReference>
<keyword evidence="11" id="KW-1185">Reference proteome</keyword>
<dbReference type="SUPFAM" id="SSF51556">
    <property type="entry name" value="Metallo-dependent hydrolases"/>
    <property type="match status" value="1"/>
</dbReference>
<dbReference type="GO" id="GO:0046872">
    <property type="term" value="F:metal ion binding"/>
    <property type="evidence" value="ECO:0007669"/>
    <property type="project" value="UniProtKB-KW"/>
</dbReference>
<keyword evidence="2 8" id="KW-0479">Metal-binding</keyword>
<name>A0A8J6PWM8_9HYPH</name>
<dbReference type="SUPFAM" id="SSF51338">
    <property type="entry name" value="Composite domain of metallo-dependent hydrolases"/>
    <property type="match status" value="1"/>
</dbReference>
<feature type="active site" description="Proton donor/acceptor" evidence="6">
    <location>
        <position position="276"/>
    </location>
</feature>
<evidence type="ECO:0000313" key="11">
    <source>
        <dbReference type="Proteomes" id="UP000643405"/>
    </source>
</evidence>
<evidence type="ECO:0000256" key="1">
    <source>
        <dbReference type="ARBA" id="ARBA00010716"/>
    </source>
</evidence>
<feature type="binding site" evidence="8">
    <location>
        <position position="196"/>
    </location>
    <ligand>
        <name>Zn(2+)</name>
        <dbReference type="ChEBI" id="CHEBI:29105"/>
    </ligand>
</feature>
<feature type="binding site" evidence="8">
    <location>
        <position position="217"/>
    </location>
    <ligand>
        <name>Zn(2+)</name>
        <dbReference type="ChEBI" id="CHEBI:29105"/>
    </ligand>
</feature>
<dbReference type="GO" id="GO:0006046">
    <property type="term" value="P:N-acetylglucosamine catabolic process"/>
    <property type="evidence" value="ECO:0007669"/>
    <property type="project" value="TreeGrafter"/>
</dbReference>
<dbReference type="NCBIfam" id="TIGR00221">
    <property type="entry name" value="nagA"/>
    <property type="match status" value="1"/>
</dbReference>
<evidence type="ECO:0000313" key="10">
    <source>
        <dbReference type="EMBL" id="MBD0415532.1"/>
    </source>
</evidence>
<dbReference type="GO" id="GO:0008448">
    <property type="term" value="F:N-acetylglucosamine-6-phosphate deacetylase activity"/>
    <property type="evidence" value="ECO:0007669"/>
    <property type="project" value="UniProtKB-EC"/>
</dbReference>
<dbReference type="EMBL" id="JACVVX010000003">
    <property type="protein sequence ID" value="MBD0415532.1"/>
    <property type="molecule type" value="Genomic_DNA"/>
</dbReference>
<evidence type="ECO:0000256" key="2">
    <source>
        <dbReference type="ARBA" id="ARBA00022723"/>
    </source>
</evidence>
<dbReference type="CDD" id="cd00854">
    <property type="entry name" value="NagA"/>
    <property type="match status" value="1"/>
</dbReference>
<reference evidence="10" key="1">
    <citation type="submission" date="2020-09" db="EMBL/GenBank/DDBJ databases">
        <title>Genome seq and assembly of Tianweitania sp.</title>
        <authorList>
            <person name="Chhetri G."/>
        </authorList>
    </citation>
    <scope>NUCLEOTIDE SEQUENCE</scope>
    <source>
        <strain evidence="10">Rool2</strain>
    </source>
</reference>
<keyword evidence="4 5" id="KW-0119">Carbohydrate metabolism</keyword>
<dbReference type="AlphaFoldDB" id="A0A8J6PWM8"/>
<evidence type="ECO:0000256" key="4">
    <source>
        <dbReference type="ARBA" id="ARBA00023277"/>
    </source>
</evidence>
<dbReference type="PIRSF" id="PIRSF038994">
    <property type="entry name" value="NagA"/>
    <property type="match status" value="1"/>
</dbReference>
<dbReference type="EC" id="3.5.1.25" evidence="10"/>
<dbReference type="Pfam" id="PF01979">
    <property type="entry name" value="Amidohydro_1"/>
    <property type="match status" value="1"/>
</dbReference>
<dbReference type="PANTHER" id="PTHR11113">
    <property type="entry name" value="N-ACETYLGLUCOSAMINE-6-PHOSPHATE DEACETYLASE"/>
    <property type="match status" value="1"/>
</dbReference>
<evidence type="ECO:0000256" key="5">
    <source>
        <dbReference type="PIRNR" id="PIRNR038994"/>
    </source>
</evidence>
<dbReference type="Gene3D" id="3.20.20.140">
    <property type="entry name" value="Metal-dependent hydrolases"/>
    <property type="match status" value="1"/>
</dbReference>
<dbReference type="InterPro" id="IPR006680">
    <property type="entry name" value="Amidohydro-rel"/>
</dbReference>
<dbReference type="InterPro" id="IPR003764">
    <property type="entry name" value="GlcNAc_6-P_deAcase"/>
</dbReference>
<accession>A0A8J6PWM8</accession>
<sequence>MTLKAFIGARIFDGLSWHEDAALLVSDGRVSGIVPTGRVPVDARRHDANGGMLAPGFIDLQVNGGGGVMLNDAPTVDGLRQICSAHAQFGTTALLPTLITDTPDTTTATIEAGKQALAQGVPGFLGLHLEGPHLSVARKGAHDPSLIRPMRQSDLDQLLACKEAFPAMMLTVAVESVTPEQVSRLAEAGFIVSIGHTEASYETAENYAKAGARCVTHLFNAMSPLGHRQPGLVGAGLDLGALHCGIIADGIHVHPAAMAVALRAKQGPGKIFIVTDAMSPIGTHLQSFTLNGREILRKDGTLTLADGTLAGADIDMVSSVRFVYEKLGLPLDEALRMASAYPAEAARIDDRKGFLTNGYDADFVLLGDELGMKSTWIGGACVFERVLG</sequence>
<proteinExistence type="inferred from homology"/>
<dbReference type="InterPro" id="IPR011059">
    <property type="entry name" value="Metal-dep_hydrolase_composite"/>
</dbReference>
<evidence type="ECO:0000256" key="6">
    <source>
        <dbReference type="PIRSR" id="PIRSR038994-1"/>
    </source>
</evidence>
<evidence type="ECO:0000256" key="3">
    <source>
        <dbReference type="ARBA" id="ARBA00022801"/>
    </source>
</evidence>
<feature type="domain" description="Amidohydrolase-related" evidence="9">
    <location>
        <begin position="52"/>
        <end position="379"/>
    </location>
</feature>
<feature type="binding site" evidence="7">
    <location>
        <begin position="220"/>
        <end position="221"/>
    </location>
    <ligand>
        <name>substrate</name>
    </ligand>
</feature>
<dbReference type="PANTHER" id="PTHR11113:SF14">
    <property type="entry name" value="N-ACETYLGLUCOSAMINE-6-PHOSPHATE DEACETYLASE"/>
    <property type="match status" value="1"/>
</dbReference>
<comment type="similarity">
    <text evidence="1 5">Belongs to the metallo-dependent hydrolases superfamily. NagA family.</text>
</comment>
<evidence type="ECO:0000259" key="9">
    <source>
        <dbReference type="Pfam" id="PF01979"/>
    </source>
</evidence>
<gene>
    <name evidence="10" type="primary">nagA</name>
    <name evidence="10" type="ORF">ICI42_12755</name>
</gene>
<feature type="binding site" evidence="7">
    <location>
        <begin position="309"/>
        <end position="311"/>
    </location>
    <ligand>
        <name>substrate</name>
    </ligand>
</feature>
<comment type="cofactor">
    <cofactor evidence="8">
        <name>a divalent metal cation</name>
        <dbReference type="ChEBI" id="CHEBI:60240"/>
    </cofactor>
    <text evidence="8">Binds 1 divalent metal cation per subunit.</text>
</comment>
<dbReference type="Proteomes" id="UP000643405">
    <property type="component" value="Unassembled WGS sequence"/>
</dbReference>
<feature type="binding site" evidence="7">
    <location>
        <position position="228"/>
    </location>
    <ligand>
        <name>substrate</name>
    </ligand>
</feature>
<dbReference type="InterPro" id="IPR032466">
    <property type="entry name" value="Metal_Hydrolase"/>
</dbReference>
<feature type="binding site" evidence="8">
    <location>
        <position position="130"/>
    </location>
    <ligand>
        <name>Zn(2+)</name>
        <dbReference type="ChEBI" id="CHEBI:29105"/>
    </ligand>
</feature>
<comment type="caution">
    <text evidence="10">The sequence shown here is derived from an EMBL/GenBank/DDBJ whole genome shotgun (WGS) entry which is preliminary data.</text>
</comment>
<evidence type="ECO:0000256" key="8">
    <source>
        <dbReference type="PIRSR" id="PIRSR038994-3"/>
    </source>
</evidence>
<feature type="binding site" evidence="7">
    <location>
        <position position="252"/>
    </location>
    <ligand>
        <name>substrate</name>
    </ligand>
</feature>
<evidence type="ECO:0000256" key="7">
    <source>
        <dbReference type="PIRSR" id="PIRSR038994-2"/>
    </source>
</evidence>
<dbReference type="Gene3D" id="2.30.40.10">
    <property type="entry name" value="Urease, subunit C, domain 1"/>
    <property type="match status" value="1"/>
</dbReference>
<feature type="binding site" evidence="7">
    <location>
        <position position="141"/>
    </location>
    <ligand>
        <name>substrate</name>
    </ligand>
</feature>
<organism evidence="10 11">
    <name type="scientific">Oryzicola mucosus</name>
    <dbReference type="NCBI Taxonomy" id="2767425"/>
    <lineage>
        <taxon>Bacteria</taxon>
        <taxon>Pseudomonadati</taxon>
        <taxon>Pseudomonadota</taxon>
        <taxon>Alphaproteobacteria</taxon>
        <taxon>Hyphomicrobiales</taxon>
        <taxon>Phyllobacteriaceae</taxon>
        <taxon>Oryzicola</taxon>
    </lineage>
</organism>